<protein>
    <submittedName>
        <fullName evidence="4">Magnesium transporter MgtE N-terminal domain-containing protein</fullName>
    </submittedName>
</protein>
<keyword evidence="2" id="KW-0812">Transmembrane</keyword>
<gene>
    <name evidence="4" type="ORF">ACFSUN_06265</name>
</gene>
<organism evidence="4 5">
    <name type="scientific">Oceanobacillus kapialis</name>
    <dbReference type="NCBI Taxonomy" id="481353"/>
    <lineage>
        <taxon>Bacteria</taxon>
        <taxon>Bacillati</taxon>
        <taxon>Bacillota</taxon>
        <taxon>Bacilli</taxon>
        <taxon>Bacillales</taxon>
        <taxon>Bacillaceae</taxon>
        <taxon>Oceanobacillus</taxon>
    </lineage>
</organism>
<evidence type="ECO:0000259" key="3">
    <source>
        <dbReference type="Pfam" id="PF03448"/>
    </source>
</evidence>
<name>A0ABW5PYE4_9BACI</name>
<feature type="region of interest" description="Disordered" evidence="1">
    <location>
        <begin position="113"/>
        <end position="132"/>
    </location>
</feature>
<feature type="compositionally biased region" description="Acidic residues" evidence="1">
    <location>
        <begin position="123"/>
        <end position="132"/>
    </location>
</feature>
<evidence type="ECO:0000313" key="4">
    <source>
        <dbReference type="EMBL" id="MFD2628387.1"/>
    </source>
</evidence>
<dbReference type="Proteomes" id="UP001597451">
    <property type="component" value="Unassembled WGS sequence"/>
</dbReference>
<dbReference type="RefSeq" id="WP_379561084.1">
    <property type="nucleotide sequence ID" value="NZ_JBHUMX010000013.1"/>
</dbReference>
<keyword evidence="5" id="KW-1185">Reference proteome</keyword>
<proteinExistence type="predicted"/>
<dbReference type="InterPro" id="IPR006668">
    <property type="entry name" value="Mg_transptr_MgtE_intracell_dom"/>
</dbReference>
<comment type="caution">
    <text evidence="4">The sequence shown here is derived from an EMBL/GenBank/DDBJ whole genome shotgun (WGS) entry which is preliminary data.</text>
</comment>
<sequence length="199" mass="22326">MEKDYTTEKKKMNPFLWFLFAIIFPLLIATVIAVIGFSIAGINVLDWAKEKGSNIPVVSSMIETPEEESTGQAQEKAAEQLAAKNEEIEQLNQQVQDMESTIESLEEETIRLENRNRQNQENAEMETEEEAPDTIQTIASSFKDMDSEQAALIIQDLDNQTAISILKEVSNKVRGAILEEMEPAEAATLTQLFIDANNE</sequence>
<reference evidence="5" key="1">
    <citation type="journal article" date="2019" name="Int. J. Syst. Evol. Microbiol.">
        <title>The Global Catalogue of Microorganisms (GCM) 10K type strain sequencing project: providing services to taxonomists for standard genome sequencing and annotation.</title>
        <authorList>
            <consortium name="The Broad Institute Genomics Platform"/>
            <consortium name="The Broad Institute Genome Sequencing Center for Infectious Disease"/>
            <person name="Wu L."/>
            <person name="Ma J."/>
        </authorList>
    </citation>
    <scope>NUCLEOTIDE SEQUENCE [LARGE SCALE GENOMIC DNA]</scope>
    <source>
        <strain evidence="5">TISTR 1858</strain>
    </source>
</reference>
<dbReference type="EMBL" id="JBHUMX010000013">
    <property type="protein sequence ID" value="MFD2628387.1"/>
    <property type="molecule type" value="Genomic_DNA"/>
</dbReference>
<evidence type="ECO:0000313" key="5">
    <source>
        <dbReference type="Proteomes" id="UP001597451"/>
    </source>
</evidence>
<accession>A0ABW5PYE4</accession>
<evidence type="ECO:0000256" key="1">
    <source>
        <dbReference type="SAM" id="MobiDB-lite"/>
    </source>
</evidence>
<feature type="domain" description="Magnesium transporter MgtE intracellular" evidence="3">
    <location>
        <begin position="136"/>
        <end position="191"/>
    </location>
</feature>
<keyword evidence="2" id="KW-0472">Membrane</keyword>
<dbReference type="SUPFAM" id="SSF158791">
    <property type="entry name" value="MgtE N-terminal domain-like"/>
    <property type="match status" value="1"/>
</dbReference>
<keyword evidence="2" id="KW-1133">Transmembrane helix</keyword>
<feature type="transmembrane region" description="Helical" evidence="2">
    <location>
        <begin position="15"/>
        <end position="45"/>
    </location>
</feature>
<evidence type="ECO:0000256" key="2">
    <source>
        <dbReference type="SAM" id="Phobius"/>
    </source>
</evidence>
<dbReference type="Pfam" id="PF03448">
    <property type="entry name" value="MgtE_N"/>
    <property type="match status" value="1"/>
</dbReference>